<protein>
    <submittedName>
        <fullName evidence="1">DUF4338 domain-containing protein</fullName>
    </submittedName>
</protein>
<proteinExistence type="predicted"/>
<reference evidence="1 2" key="1">
    <citation type="submission" date="2021-01" db="EMBL/GenBank/DDBJ databases">
        <title>Roseomonas sp. nov, a bacterium isolated from an oil production mixture in Yumen Oilfield.</title>
        <authorList>
            <person name="Wu D."/>
        </authorList>
    </citation>
    <scope>NUCLEOTIDE SEQUENCE [LARGE SCALE GENOMIC DNA]</scope>
    <source>
        <strain evidence="1 2">ROY-5-3</strain>
    </source>
</reference>
<evidence type="ECO:0000313" key="2">
    <source>
        <dbReference type="Proteomes" id="UP000689967"/>
    </source>
</evidence>
<sequence length="679" mass="76004">MNKPSQDEWFVLAPSLPEEGGARAAFRAHAERLSSLSQPAEDGAIERVTNEAMQHLGGLSRTAPLRAALLILTDLAHQRWPIRLTTDGSVEVRRPEEQRLDPLSEKERIRRQELVKRDEQLREPSTRRFVSGLEASHLFKGRRVSVFSLMRDGRELAAGLRRVRSSDPESVTASLKQIVDPYLQFVDAGATCEHTGLALQDIWRYFRHTWSNQYTSTPGRTMAFLVRDRACDYHPIVGIGALGSPIVQIRERDAWIGWHPDAFLEFADEEGSVALAAWLTQIVDASVSECYIEDFIEEQLLKPGDFRAPSVDVISQLTVYAERQRELHHRLARSKEMKRSARSNAESAEAHWRKQAQSHLYRSKRALALADMFRVKIALGKFLSESPTAEEVRALLKDQEGRQAIKTVLRKAKADRVGIAMADITVCGAVAPYGPILGGKLVSMLAASPEVIAAYRQRYSDQQSEIASSMAGRPIVRPSHLVFLGTTSLYGVGSSQYNRLRMSAARLGGKADEQLVFLELGRSGSYGTSHFGSATVEALVALVQQSLTGQRVNSIFGEGVSPKLRKIREGLDRLKLPTDALLMHGRHRIVYGVPLIRNLREYLLGMDREPDYLFDLSDPKAGTRAVVSWWMERWLAPRLKNNDALSKMADHSLVRPIRHGARVVLSPEDPNQTSLFDDL</sequence>
<organism evidence="1 2">
    <name type="scientific">Falsiroseomonas oleicola</name>
    <dbReference type="NCBI Taxonomy" id="2801474"/>
    <lineage>
        <taxon>Bacteria</taxon>
        <taxon>Pseudomonadati</taxon>
        <taxon>Pseudomonadota</taxon>
        <taxon>Alphaproteobacteria</taxon>
        <taxon>Acetobacterales</taxon>
        <taxon>Roseomonadaceae</taxon>
        <taxon>Falsiroseomonas</taxon>
    </lineage>
</organism>
<dbReference type="Pfam" id="PF14236">
    <property type="entry name" value="DruA"/>
    <property type="match status" value="2"/>
</dbReference>
<comment type="caution">
    <text evidence="1">The sequence shown here is derived from an EMBL/GenBank/DDBJ whole genome shotgun (WGS) entry which is preliminary data.</text>
</comment>
<dbReference type="InterPro" id="IPR025639">
    <property type="entry name" value="DruA"/>
</dbReference>
<evidence type="ECO:0000313" key="1">
    <source>
        <dbReference type="EMBL" id="MBU8544418.1"/>
    </source>
</evidence>
<gene>
    <name evidence="1" type="ORF">JJQ90_11920</name>
</gene>
<dbReference type="Proteomes" id="UP000689967">
    <property type="component" value="Unassembled WGS sequence"/>
</dbReference>
<accession>A0ABS6H9M7</accession>
<name>A0ABS6H9M7_9PROT</name>
<keyword evidence="2" id="KW-1185">Reference proteome</keyword>
<dbReference type="EMBL" id="JAERQM010000003">
    <property type="protein sequence ID" value="MBU8544418.1"/>
    <property type="molecule type" value="Genomic_DNA"/>
</dbReference>
<dbReference type="RefSeq" id="WP_216875672.1">
    <property type="nucleotide sequence ID" value="NZ_JAERQM010000003.1"/>
</dbReference>